<keyword evidence="5" id="KW-1185">Reference proteome</keyword>
<evidence type="ECO:0000313" key="5">
    <source>
        <dbReference type="Proteomes" id="UP000765509"/>
    </source>
</evidence>
<protein>
    <recommendedName>
        <fullName evidence="3">CCHC-type domain-containing protein</fullName>
    </recommendedName>
</protein>
<dbReference type="EMBL" id="AVOT02069074">
    <property type="protein sequence ID" value="MBW0560079.1"/>
    <property type="molecule type" value="Genomic_DNA"/>
</dbReference>
<dbReference type="SMART" id="SM00343">
    <property type="entry name" value="ZnF_C2HC"/>
    <property type="match status" value="1"/>
</dbReference>
<sequence>MIPGDLKWRILFEEAIFNIERDMPMSWFLKQKERLTALHPGMSETTVHKRKLRKCGVDLEHTIRSRCIEPFSTEYYINAMDDITNRTKIGRNWYKPPMDNKASGKPIPKTNKPHDTAPLKCHKCGSTSHLASNCPKKARIEMNDVL</sequence>
<reference evidence="4" key="1">
    <citation type="submission" date="2021-03" db="EMBL/GenBank/DDBJ databases">
        <title>Draft genome sequence of rust myrtle Austropuccinia psidii MF-1, a brazilian biotype.</title>
        <authorList>
            <person name="Quecine M.C."/>
            <person name="Pachon D.M.R."/>
            <person name="Bonatelli M.L."/>
            <person name="Correr F.H."/>
            <person name="Franceschini L.M."/>
            <person name="Leite T.F."/>
            <person name="Margarido G.R.A."/>
            <person name="Almeida C.A."/>
            <person name="Ferrarezi J.A."/>
            <person name="Labate C.A."/>
        </authorList>
    </citation>
    <scope>NUCLEOTIDE SEQUENCE</scope>
    <source>
        <strain evidence="4">MF-1</strain>
    </source>
</reference>
<dbReference type="GO" id="GO:0003676">
    <property type="term" value="F:nucleic acid binding"/>
    <property type="evidence" value="ECO:0007669"/>
    <property type="project" value="InterPro"/>
</dbReference>
<feature type="domain" description="CCHC-type" evidence="3">
    <location>
        <begin position="120"/>
        <end position="136"/>
    </location>
</feature>
<dbReference type="InterPro" id="IPR001878">
    <property type="entry name" value="Znf_CCHC"/>
</dbReference>
<evidence type="ECO:0000259" key="3">
    <source>
        <dbReference type="PROSITE" id="PS50158"/>
    </source>
</evidence>
<dbReference type="GO" id="GO:0008270">
    <property type="term" value="F:zinc ion binding"/>
    <property type="evidence" value="ECO:0007669"/>
    <property type="project" value="UniProtKB-KW"/>
</dbReference>
<dbReference type="Gene3D" id="4.10.60.10">
    <property type="entry name" value="Zinc finger, CCHC-type"/>
    <property type="match status" value="1"/>
</dbReference>
<comment type="caution">
    <text evidence="4">The sequence shown here is derived from an EMBL/GenBank/DDBJ whole genome shotgun (WGS) entry which is preliminary data.</text>
</comment>
<accession>A0A9Q3JDY7</accession>
<dbReference type="AlphaFoldDB" id="A0A9Q3JDY7"/>
<evidence type="ECO:0000313" key="4">
    <source>
        <dbReference type="EMBL" id="MBW0560079.1"/>
    </source>
</evidence>
<evidence type="ECO:0000256" key="2">
    <source>
        <dbReference type="PROSITE-ProRule" id="PRU00047"/>
    </source>
</evidence>
<dbReference type="OrthoDB" id="2506710at2759"/>
<dbReference type="InterPro" id="IPR036875">
    <property type="entry name" value="Znf_CCHC_sf"/>
</dbReference>
<dbReference type="GO" id="GO:0006397">
    <property type="term" value="P:mRNA processing"/>
    <property type="evidence" value="ECO:0007669"/>
    <property type="project" value="UniProtKB-KW"/>
</dbReference>
<keyword evidence="2" id="KW-0862">Zinc</keyword>
<name>A0A9Q3JDY7_9BASI</name>
<organism evidence="4 5">
    <name type="scientific">Austropuccinia psidii MF-1</name>
    <dbReference type="NCBI Taxonomy" id="1389203"/>
    <lineage>
        <taxon>Eukaryota</taxon>
        <taxon>Fungi</taxon>
        <taxon>Dikarya</taxon>
        <taxon>Basidiomycota</taxon>
        <taxon>Pucciniomycotina</taxon>
        <taxon>Pucciniomycetes</taxon>
        <taxon>Pucciniales</taxon>
        <taxon>Sphaerophragmiaceae</taxon>
        <taxon>Austropuccinia</taxon>
    </lineage>
</organism>
<proteinExistence type="predicted"/>
<keyword evidence="1" id="KW-0507">mRNA processing</keyword>
<gene>
    <name evidence="4" type="ORF">O181_099794</name>
</gene>
<evidence type="ECO:0000256" key="1">
    <source>
        <dbReference type="ARBA" id="ARBA00022664"/>
    </source>
</evidence>
<keyword evidence="2" id="KW-0479">Metal-binding</keyword>
<dbReference type="Proteomes" id="UP000765509">
    <property type="component" value="Unassembled WGS sequence"/>
</dbReference>
<dbReference type="SUPFAM" id="SSF57756">
    <property type="entry name" value="Retrovirus zinc finger-like domains"/>
    <property type="match status" value="1"/>
</dbReference>
<dbReference type="PROSITE" id="PS50158">
    <property type="entry name" value="ZF_CCHC"/>
    <property type="match status" value="1"/>
</dbReference>
<keyword evidence="2" id="KW-0863">Zinc-finger</keyword>